<evidence type="ECO:0000313" key="2">
    <source>
        <dbReference type="EMBL" id="GFR16752.1"/>
    </source>
</evidence>
<reference evidence="2" key="1">
    <citation type="submission" date="2020-07" db="EMBL/GenBank/DDBJ databases">
        <title>Multicomponent nature underlies the extraordinary mechanical properties of spider dragline silk.</title>
        <authorList>
            <person name="Kono N."/>
            <person name="Nakamura H."/>
            <person name="Mori M."/>
            <person name="Yoshida Y."/>
            <person name="Ohtoshi R."/>
            <person name="Malay A.D."/>
            <person name="Moran D.A.P."/>
            <person name="Tomita M."/>
            <person name="Numata K."/>
            <person name="Arakawa K."/>
        </authorList>
    </citation>
    <scope>NUCLEOTIDE SEQUENCE</scope>
</reference>
<dbReference type="Proteomes" id="UP000887116">
    <property type="component" value="Unassembled WGS sequence"/>
</dbReference>
<sequence>MHVYAQDSLTYVRKYGHPDLFITLTCKPFWEEIKDLLLPGQQSFHRHDLRVRVFKQKIDTFYGSLYKELTICGEIRCWKYSNEWQKRGLFSAHICISLIEKLIPTQIDGIIRAELPYKENIWDYFKLSRKTCCMDHMGYITHNSPCMKD</sequence>
<evidence type="ECO:0000313" key="3">
    <source>
        <dbReference type="Proteomes" id="UP000887116"/>
    </source>
</evidence>
<organism evidence="2 3">
    <name type="scientific">Trichonephila clavata</name>
    <name type="common">Joro spider</name>
    <name type="synonym">Nephila clavata</name>
    <dbReference type="NCBI Taxonomy" id="2740835"/>
    <lineage>
        <taxon>Eukaryota</taxon>
        <taxon>Metazoa</taxon>
        <taxon>Ecdysozoa</taxon>
        <taxon>Arthropoda</taxon>
        <taxon>Chelicerata</taxon>
        <taxon>Arachnida</taxon>
        <taxon>Araneae</taxon>
        <taxon>Araneomorphae</taxon>
        <taxon>Entelegynae</taxon>
        <taxon>Araneoidea</taxon>
        <taxon>Nephilidae</taxon>
        <taxon>Trichonephila</taxon>
    </lineage>
</organism>
<accession>A0A8X6LQC3</accession>
<protein>
    <submittedName>
        <fullName evidence="2">Helitron_like_N domain-containing protein</fullName>
    </submittedName>
</protein>
<comment type="caution">
    <text evidence="2">The sequence shown here is derived from an EMBL/GenBank/DDBJ whole genome shotgun (WGS) entry which is preliminary data.</text>
</comment>
<feature type="domain" description="Helitron helicase-like" evidence="1">
    <location>
        <begin position="4"/>
        <end position="94"/>
    </location>
</feature>
<evidence type="ECO:0000259" key="1">
    <source>
        <dbReference type="Pfam" id="PF14214"/>
    </source>
</evidence>
<dbReference type="Pfam" id="PF14214">
    <property type="entry name" value="Helitron_like_N"/>
    <property type="match status" value="1"/>
</dbReference>
<dbReference type="AlphaFoldDB" id="A0A8X6LQC3"/>
<dbReference type="EMBL" id="BMAO01017582">
    <property type="protein sequence ID" value="GFR16752.1"/>
    <property type="molecule type" value="Genomic_DNA"/>
</dbReference>
<keyword evidence="3" id="KW-1185">Reference proteome</keyword>
<name>A0A8X6LQC3_TRICU</name>
<dbReference type="InterPro" id="IPR025476">
    <property type="entry name" value="Helitron_helicase-like"/>
</dbReference>
<proteinExistence type="predicted"/>
<gene>
    <name evidence="2" type="primary">ORF183876</name>
    <name evidence="2" type="ORF">TNCT_460751</name>
</gene>
<dbReference type="OrthoDB" id="1728974at2759"/>